<dbReference type="Proteomes" id="UP000315131">
    <property type="component" value="Unassembled WGS sequence"/>
</dbReference>
<reference evidence="1 2" key="1">
    <citation type="submission" date="2019-06" db="EMBL/GenBank/DDBJ databases">
        <title>Gramella sabulilitoris sp. nov., isolated from a marine sand.</title>
        <authorList>
            <person name="Yoon J.-H."/>
        </authorList>
    </citation>
    <scope>NUCLEOTIDE SEQUENCE [LARGE SCALE GENOMIC DNA]</scope>
    <source>
        <strain evidence="1 2">HSMS-1</strain>
    </source>
</reference>
<sequence length="204" mass="23847">MDRVALSYNRREASRSASMIIIGYEGSKREPKYFNKVENDFLESNVAFIHPLPPLNGESAPIRVLERVKTFVEDPTRGVNIEDGDQVWFVLDVDRYPIEQYEAVKEYCDLDEKRFLAISNPSFEVWLWMHLDDPDNITSKTSKQLKNELHEKCIEQGFGGNWSDYIKEAIKRGAAFDTEEENFIPVENTSRVYKLLEELLRFKK</sequence>
<proteinExistence type="predicted"/>
<name>A0A550I731_9FLAO</name>
<gene>
    <name evidence="1" type="ORF">FGM01_02520</name>
</gene>
<dbReference type="OrthoDB" id="9796523at2"/>
<dbReference type="Pfam" id="PF13707">
    <property type="entry name" value="RloB"/>
    <property type="match status" value="1"/>
</dbReference>
<evidence type="ECO:0000313" key="2">
    <source>
        <dbReference type="Proteomes" id="UP000315131"/>
    </source>
</evidence>
<organism evidence="1 2">
    <name type="scientific">Christiangramia sabulilitoris</name>
    <dbReference type="NCBI Taxonomy" id="2583991"/>
    <lineage>
        <taxon>Bacteria</taxon>
        <taxon>Pseudomonadati</taxon>
        <taxon>Bacteroidota</taxon>
        <taxon>Flavobacteriia</taxon>
        <taxon>Flavobacteriales</taxon>
        <taxon>Flavobacteriaceae</taxon>
        <taxon>Christiangramia</taxon>
    </lineage>
</organism>
<dbReference type="EMBL" id="VHSF01000001">
    <property type="protein sequence ID" value="TRO66784.1"/>
    <property type="molecule type" value="Genomic_DNA"/>
</dbReference>
<protein>
    <submittedName>
        <fullName evidence="1">RloB domain-containing protein</fullName>
    </submittedName>
</protein>
<dbReference type="AlphaFoldDB" id="A0A550I731"/>
<dbReference type="RefSeq" id="WP_143409563.1">
    <property type="nucleotide sequence ID" value="NZ_VHSF01000001.1"/>
</dbReference>
<comment type="caution">
    <text evidence="1">The sequence shown here is derived from an EMBL/GenBank/DDBJ whole genome shotgun (WGS) entry which is preliminary data.</text>
</comment>
<keyword evidence="2" id="KW-1185">Reference proteome</keyword>
<evidence type="ECO:0000313" key="1">
    <source>
        <dbReference type="EMBL" id="TRO66784.1"/>
    </source>
</evidence>
<dbReference type="InterPro" id="IPR025591">
    <property type="entry name" value="RloB"/>
</dbReference>
<accession>A0A550I731</accession>